<sequence>MLPSIGGLDEQAGEDPAPEEDEGGDQDRGDEAFRHHGRTRCPPPRPGRKRVTPQGEP</sequence>
<evidence type="ECO:0000313" key="2">
    <source>
        <dbReference type="EMBL" id="GHF12348.1"/>
    </source>
</evidence>
<dbReference type="Proteomes" id="UP000605897">
    <property type="component" value="Unassembled WGS sequence"/>
</dbReference>
<protein>
    <submittedName>
        <fullName evidence="2">Uncharacterized protein</fullName>
    </submittedName>
</protein>
<comment type="caution">
    <text evidence="2">The sequence shown here is derived from an EMBL/GenBank/DDBJ whole genome shotgun (WGS) entry which is preliminary data.</text>
</comment>
<feature type="region of interest" description="Disordered" evidence="1">
    <location>
        <begin position="1"/>
        <end position="57"/>
    </location>
</feature>
<reference evidence="3" key="1">
    <citation type="journal article" date="2019" name="Int. J. Syst. Evol. Microbiol.">
        <title>The Global Catalogue of Microorganisms (GCM) 10K type strain sequencing project: providing services to taxonomists for standard genome sequencing and annotation.</title>
        <authorList>
            <consortium name="The Broad Institute Genomics Platform"/>
            <consortium name="The Broad Institute Genome Sequencing Center for Infectious Disease"/>
            <person name="Wu L."/>
            <person name="Ma J."/>
        </authorList>
    </citation>
    <scope>NUCLEOTIDE SEQUENCE [LARGE SCALE GENOMIC DNA]</scope>
    <source>
        <strain evidence="3">CGMCC 4.7677</strain>
    </source>
</reference>
<keyword evidence="3" id="KW-1185">Reference proteome</keyword>
<organism evidence="2 3">
    <name type="scientific">Amycolatopsis deserti</name>
    <dbReference type="NCBI Taxonomy" id="185696"/>
    <lineage>
        <taxon>Bacteria</taxon>
        <taxon>Bacillati</taxon>
        <taxon>Actinomycetota</taxon>
        <taxon>Actinomycetes</taxon>
        <taxon>Pseudonocardiales</taxon>
        <taxon>Pseudonocardiaceae</taxon>
        <taxon>Amycolatopsis</taxon>
    </lineage>
</organism>
<evidence type="ECO:0000313" key="3">
    <source>
        <dbReference type="Proteomes" id="UP000605897"/>
    </source>
</evidence>
<feature type="compositionally biased region" description="Acidic residues" evidence="1">
    <location>
        <begin position="11"/>
        <end position="24"/>
    </location>
</feature>
<accession>A0ABQ3JBC0</accession>
<gene>
    <name evidence="2" type="ORF">GCM10017786_52900</name>
</gene>
<proteinExistence type="predicted"/>
<dbReference type="EMBL" id="BNAU01000006">
    <property type="protein sequence ID" value="GHF12348.1"/>
    <property type="molecule type" value="Genomic_DNA"/>
</dbReference>
<name>A0ABQ3JBC0_9PSEU</name>
<feature type="compositionally biased region" description="Basic and acidic residues" evidence="1">
    <location>
        <begin position="25"/>
        <end position="34"/>
    </location>
</feature>
<evidence type="ECO:0000256" key="1">
    <source>
        <dbReference type="SAM" id="MobiDB-lite"/>
    </source>
</evidence>